<comment type="caution">
    <text evidence="7">The sequence shown here is derived from an EMBL/GenBank/DDBJ whole genome shotgun (WGS) entry which is preliminary data.</text>
</comment>
<organism evidence="7 8">
    <name type="scientific">Candidatus Parabacteroides intestinigallinarum</name>
    <dbReference type="NCBI Taxonomy" id="2838722"/>
    <lineage>
        <taxon>Bacteria</taxon>
        <taxon>Pseudomonadati</taxon>
        <taxon>Bacteroidota</taxon>
        <taxon>Bacteroidia</taxon>
        <taxon>Bacteroidales</taxon>
        <taxon>Tannerellaceae</taxon>
        <taxon>Parabacteroides</taxon>
    </lineage>
</organism>
<dbReference type="GO" id="GO:0003677">
    <property type="term" value="F:DNA binding"/>
    <property type="evidence" value="ECO:0007669"/>
    <property type="project" value="UniProtKB-UniRule"/>
</dbReference>
<dbReference type="Gene3D" id="1.10.443.10">
    <property type="entry name" value="Intergrase catalytic core"/>
    <property type="match status" value="1"/>
</dbReference>
<dbReference type="GO" id="GO:0006310">
    <property type="term" value="P:DNA recombination"/>
    <property type="evidence" value="ECO:0007669"/>
    <property type="project" value="UniProtKB-KW"/>
</dbReference>
<dbReference type="PANTHER" id="PTHR30349:SF64">
    <property type="entry name" value="PROPHAGE INTEGRASE INTD-RELATED"/>
    <property type="match status" value="1"/>
</dbReference>
<proteinExistence type="inferred from homology"/>
<reference evidence="7" key="2">
    <citation type="submission" date="2021-04" db="EMBL/GenBank/DDBJ databases">
        <authorList>
            <person name="Gilroy R."/>
        </authorList>
    </citation>
    <scope>NUCLEOTIDE SEQUENCE</scope>
    <source>
        <strain evidence="7">ChiHecec2B26-12326</strain>
    </source>
</reference>
<dbReference type="Gene3D" id="1.10.150.130">
    <property type="match status" value="1"/>
</dbReference>
<dbReference type="InterPro" id="IPR050090">
    <property type="entry name" value="Tyrosine_recombinase_XerCD"/>
</dbReference>
<dbReference type="InterPro" id="IPR002104">
    <property type="entry name" value="Integrase_catalytic"/>
</dbReference>
<evidence type="ECO:0000313" key="8">
    <source>
        <dbReference type="Proteomes" id="UP000823847"/>
    </source>
</evidence>
<dbReference type="AlphaFoldDB" id="A0A9D1XSD0"/>
<dbReference type="InterPro" id="IPR010998">
    <property type="entry name" value="Integrase_recombinase_N"/>
</dbReference>
<accession>A0A9D1XSD0</accession>
<evidence type="ECO:0000256" key="4">
    <source>
        <dbReference type="ARBA" id="ARBA00023172"/>
    </source>
</evidence>
<name>A0A9D1XSD0_9BACT</name>
<dbReference type="PROSITE" id="PS51900">
    <property type="entry name" value="CB"/>
    <property type="match status" value="1"/>
</dbReference>
<sequence length="406" mass="46244">MASIKVKFRASTVSGKRGTVYYQVTHRGQVRTVSTGIRLFPEQWDGDSGRLVEAEGVDNGRLAGYRDRIEADVRYFKEILAYLKTLPVDYEANDIVRRFRTKAFRKLFFLDFLSGRVKELEEAERFGLARSYKGGLNIFKAFLCSKDIPDIPVELIDKRLVNEFARWLAGRGLVRNSVSCYMRVIRAVYHQAVRSMGIAPLDLFGEVYVGVDKTVKRAMRKSLLEKLIALDLEGESHLCFARDMFLFSFVTRGMAFVDIAFLRKKDMVGDTLCYIRRKTGQRLKVFIEPCARAIIERYTTEDSLYLFPILTTTNKAKAHRQYESALNLHNKRLKVISARLGEGVSLSSYVARHTWATIMRAEGVPVALISAGMGHTSERTTIIYLDELEDSAIDQANRDMVNKLGL</sequence>
<dbReference type="EMBL" id="DXEN01000064">
    <property type="protein sequence ID" value="HIX86594.1"/>
    <property type="molecule type" value="Genomic_DNA"/>
</dbReference>
<dbReference type="Proteomes" id="UP000823847">
    <property type="component" value="Unassembled WGS sequence"/>
</dbReference>
<evidence type="ECO:0000256" key="1">
    <source>
        <dbReference type="ARBA" id="ARBA00008857"/>
    </source>
</evidence>
<dbReference type="InterPro" id="IPR013762">
    <property type="entry name" value="Integrase-like_cat_sf"/>
</dbReference>
<reference evidence="7" key="1">
    <citation type="journal article" date="2021" name="PeerJ">
        <title>Extensive microbial diversity within the chicken gut microbiome revealed by metagenomics and culture.</title>
        <authorList>
            <person name="Gilroy R."/>
            <person name="Ravi A."/>
            <person name="Getino M."/>
            <person name="Pursley I."/>
            <person name="Horton D.L."/>
            <person name="Alikhan N.F."/>
            <person name="Baker D."/>
            <person name="Gharbi K."/>
            <person name="Hall N."/>
            <person name="Watson M."/>
            <person name="Adriaenssens E.M."/>
            <person name="Foster-Nyarko E."/>
            <person name="Jarju S."/>
            <person name="Secka A."/>
            <person name="Antonio M."/>
            <person name="Oren A."/>
            <person name="Chaudhuri R.R."/>
            <person name="La Ragione R."/>
            <person name="Hildebrand F."/>
            <person name="Pallen M.J."/>
        </authorList>
    </citation>
    <scope>NUCLEOTIDE SEQUENCE</scope>
    <source>
        <strain evidence="7">ChiHecec2B26-12326</strain>
    </source>
</reference>
<evidence type="ECO:0000256" key="3">
    <source>
        <dbReference type="ARBA" id="ARBA00023125"/>
    </source>
</evidence>
<evidence type="ECO:0000313" key="7">
    <source>
        <dbReference type="EMBL" id="HIX86594.1"/>
    </source>
</evidence>
<evidence type="ECO:0000256" key="2">
    <source>
        <dbReference type="ARBA" id="ARBA00022908"/>
    </source>
</evidence>
<dbReference type="SUPFAM" id="SSF56349">
    <property type="entry name" value="DNA breaking-rejoining enzymes"/>
    <property type="match status" value="1"/>
</dbReference>
<evidence type="ECO:0000256" key="5">
    <source>
        <dbReference type="PROSITE-ProRule" id="PRU01248"/>
    </source>
</evidence>
<dbReference type="CDD" id="cd01185">
    <property type="entry name" value="INTN1_C_like"/>
    <property type="match status" value="1"/>
</dbReference>
<keyword evidence="3 5" id="KW-0238">DNA-binding</keyword>
<dbReference type="PANTHER" id="PTHR30349">
    <property type="entry name" value="PHAGE INTEGRASE-RELATED"/>
    <property type="match status" value="1"/>
</dbReference>
<dbReference type="InterPro" id="IPR044068">
    <property type="entry name" value="CB"/>
</dbReference>
<dbReference type="InterPro" id="IPR011010">
    <property type="entry name" value="DNA_brk_join_enz"/>
</dbReference>
<dbReference type="Pfam" id="PF00589">
    <property type="entry name" value="Phage_integrase"/>
    <property type="match status" value="1"/>
</dbReference>
<dbReference type="InterPro" id="IPR025269">
    <property type="entry name" value="SAM-like_dom"/>
</dbReference>
<protein>
    <submittedName>
        <fullName evidence="7">Site-specific integrase</fullName>
    </submittedName>
</protein>
<keyword evidence="4" id="KW-0233">DNA recombination</keyword>
<keyword evidence="2" id="KW-0229">DNA integration</keyword>
<dbReference type="Pfam" id="PF13102">
    <property type="entry name" value="Phage_int_SAM_5"/>
    <property type="match status" value="1"/>
</dbReference>
<feature type="domain" description="Core-binding (CB)" evidence="6">
    <location>
        <begin position="117"/>
        <end position="193"/>
    </location>
</feature>
<gene>
    <name evidence="7" type="ORF">H9848_08320</name>
</gene>
<comment type="similarity">
    <text evidence="1">Belongs to the 'phage' integrase family.</text>
</comment>
<dbReference type="GO" id="GO:0015074">
    <property type="term" value="P:DNA integration"/>
    <property type="evidence" value="ECO:0007669"/>
    <property type="project" value="UniProtKB-KW"/>
</dbReference>
<evidence type="ECO:0000259" key="6">
    <source>
        <dbReference type="PROSITE" id="PS51900"/>
    </source>
</evidence>